<feature type="transmembrane region" description="Helical" evidence="1">
    <location>
        <begin position="297"/>
        <end position="315"/>
    </location>
</feature>
<keyword evidence="1" id="KW-1133">Transmembrane helix</keyword>
<feature type="transmembrane region" description="Helical" evidence="1">
    <location>
        <begin position="100"/>
        <end position="133"/>
    </location>
</feature>
<name>A0ABW9GW09_9GAMM</name>
<feature type="transmembrane region" description="Helical" evidence="1">
    <location>
        <begin position="366"/>
        <end position="385"/>
    </location>
</feature>
<dbReference type="EMBL" id="JBGXBU010000009">
    <property type="protein sequence ID" value="MFM4894535.1"/>
    <property type="molecule type" value="Genomic_DNA"/>
</dbReference>
<keyword evidence="1" id="KW-0812">Transmembrane</keyword>
<feature type="transmembrane region" description="Helical" evidence="1">
    <location>
        <begin position="262"/>
        <end position="285"/>
    </location>
</feature>
<proteinExistence type="predicted"/>
<feature type="transmembrane region" description="Helical" evidence="1">
    <location>
        <begin position="204"/>
        <end position="224"/>
    </location>
</feature>
<evidence type="ECO:0000313" key="2">
    <source>
        <dbReference type="EMBL" id="MFM4894535.1"/>
    </source>
</evidence>
<feature type="transmembrane region" description="Helical" evidence="1">
    <location>
        <begin position="450"/>
        <end position="473"/>
    </location>
</feature>
<keyword evidence="3" id="KW-1185">Reference proteome</keyword>
<feature type="transmembrane region" description="Helical" evidence="1">
    <location>
        <begin position="145"/>
        <end position="169"/>
    </location>
</feature>
<evidence type="ECO:0008006" key="4">
    <source>
        <dbReference type="Google" id="ProtNLM"/>
    </source>
</evidence>
<comment type="caution">
    <text evidence="2">The sequence shown here is derived from an EMBL/GenBank/DDBJ whole genome shotgun (WGS) entry which is preliminary data.</text>
</comment>
<feature type="transmembrane region" description="Helical" evidence="1">
    <location>
        <begin position="335"/>
        <end position="354"/>
    </location>
</feature>
<organism evidence="2 3">
    <name type="scientific">Aeromonas bivalvium</name>
    <dbReference type="NCBI Taxonomy" id="440079"/>
    <lineage>
        <taxon>Bacteria</taxon>
        <taxon>Pseudomonadati</taxon>
        <taxon>Pseudomonadota</taxon>
        <taxon>Gammaproteobacteria</taxon>
        <taxon>Aeromonadales</taxon>
        <taxon>Aeromonadaceae</taxon>
        <taxon>Aeromonas</taxon>
    </lineage>
</organism>
<protein>
    <recommendedName>
        <fullName evidence="4">L-lactate permease</fullName>
    </recommendedName>
</protein>
<dbReference type="Proteomes" id="UP001630969">
    <property type="component" value="Unassembled WGS sequence"/>
</dbReference>
<gene>
    <name evidence="2" type="ORF">ACEUDJ_16940</name>
</gene>
<dbReference type="GeneID" id="97221912"/>
<feature type="transmembrane region" description="Helical" evidence="1">
    <location>
        <begin position="418"/>
        <end position="438"/>
    </location>
</feature>
<evidence type="ECO:0000313" key="3">
    <source>
        <dbReference type="Proteomes" id="UP001630969"/>
    </source>
</evidence>
<evidence type="ECO:0000256" key="1">
    <source>
        <dbReference type="SAM" id="Phobius"/>
    </source>
</evidence>
<reference evidence="2 3" key="1">
    <citation type="submission" date="2024-09" db="EMBL/GenBank/DDBJ databases">
        <title>Aeromonas strains Genome sequencing and assembly.</title>
        <authorList>
            <person name="Hu X."/>
            <person name="Tang B."/>
        </authorList>
    </citation>
    <scope>NUCLEOTIDE SEQUENCE [LARGE SCALE GENOMIC DNA]</scope>
    <source>
        <strain evidence="2 3">NB23SCDHY001</strain>
    </source>
</reference>
<accession>A0ABW9GW09</accession>
<sequence length="477" mass="49858">MIALIQLSPILLVISLIMGLKRPPVQAALMGSLLALALWFGGLADPFLPATLVRVLQDSTVLFLSTACVIAPGLLFVIYLERIRANQALEGWVSGLGWRGAALAVFVVLGLAPLLESMTGFGVSFIATVPLLLALLDRQVALRIALTGMCIMPWGTLGLATVIGAALAGLPAETLGAWAAWTSAPVFMLAISLALWLMGQRHPLVYLAGCAMAGLFILLLHFISRTAGSEIAGVGAGGAILLAGLAWARFKEQARLQFPRQAWPYLALLAAILLLKGLNALFGIADLLVVQGNQVSWKPLASPGLALLCVSLLLIAREGSQQLGQAWFNRAKRPLLTILFFLFMSQLLVKAGFLTSINQGLSELSASLLSPLIALFGALSGYITGSNVGGNAIVMPSIAHLPLAPSLLPIMAAVQNSAAGHAALGSLPMVALLIGLAKGSHEEEQSLIRFAFWLVLANTLLVAAVGTLLANAITTGG</sequence>
<keyword evidence="1" id="KW-0472">Membrane</keyword>
<feature type="transmembrane region" description="Helical" evidence="1">
    <location>
        <begin position="29"/>
        <end position="48"/>
    </location>
</feature>
<feature type="transmembrane region" description="Helical" evidence="1">
    <location>
        <begin position="175"/>
        <end position="197"/>
    </location>
</feature>
<dbReference type="RefSeq" id="WP_408791619.1">
    <property type="nucleotide sequence ID" value="NZ_JBGXBU010000009.1"/>
</dbReference>
<feature type="transmembrane region" description="Helical" evidence="1">
    <location>
        <begin position="60"/>
        <end position="80"/>
    </location>
</feature>
<feature type="transmembrane region" description="Helical" evidence="1">
    <location>
        <begin position="230"/>
        <end position="250"/>
    </location>
</feature>